<dbReference type="EMBL" id="RQGC01000001">
    <property type="protein sequence ID" value="TGL43793.1"/>
    <property type="molecule type" value="Genomic_DNA"/>
</dbReference>
<accession>A0A5F2A0F7</accession>
<dbReference type="Proteomes" id="UP000297946">
    <property type="component" value="Unassembled WGS sequence"/>
</dbReference>
<evidence type="ECO:0000313" key="1">
    <source>
        <dbReference type="EMBL" id="TGJ98631.1"/>
    </source>
</evidence>
<evidence type="ECO:0000313" key="4">
    <source>
        <dbReference type="Proteomes" id="UP000297946"/>
    </source>
</evidence>
<sequence length="201" mass="23713">MHVPRTLPDPHLIQENWNEIKYLAYDPAQDWKSENLEIEYSQEDPKRFVNYRDIFTTWTGWGRDYENLYGPVTKLLAKEFKDNPEEYFGKTKILIRKFHLESVDHCIYNSVNVEFEADVISNGISWNYNFKDGIESEVSDCMTVLATLPVLTGWIVYLPYIGYRGSREDQLNQMGRVAMLDFLDEWKKRNPKPTDKKGKAK</sequence>
<dbReference type="EMBL" id="RQER01000011">
    <property type="protein sequence ID" value="TGJ98631.1"/>
    <property type="molecule type" value="Genomic_DNA"/>
</dbReference>
<reference evidence="2" key="1">
    <citation type="submission" date="2018-10" db="EMBL/GenBank/DDBJ databases">
        <authorList>
            <person name="Vincent A.T."/>
            <person name="Schiettekatte O."/>
            <person name="Bourhy P."/>
            <person name="Veyrier F.J."/>
            <person name="Picardeau M."/>
        </authorList>
    </citation>
    <scope>NUCLEOTIDE SEQUENCE</scope>
    <source>
        <strain evidence="2">201702690</strain>
    </source>
</reference>
<dbReference type="Proteomes" id="UP000297273">
    <property type="component" value="Unassembled WGS sequence"/>
</dbReference>
<reference evidence="3 4" key="2">
    <citation type="journal article" date="2019" name="PLoS Negl. Trop. Dis.">
        <title>Revisiting the worldwide diversity of Leptospira species in the environment.</title>
        <authorList>
            <person name="Vincent A.T."/>
            <person name="Schiettekatte O."/>
            <person name="Bourhy P."/>
            <person name="Veyrier F.J."/>
            <person name="Picardeau M."/>
        </authorList>
    </citation>
    <scope>NUCLEOTIDE SEQUENCE [LARGE SCALE GENOMIC DNA]</scope>
    <source>
        <strain evidence="3">201702690</strain>
        <strain evidence="1 4">SSW18</strain>
    </source>
</reference>
<evidence type="ECO:0000313" key="2">
    <source>
        <dbReference type="EMBL" id="TGL43793.1"/>
    </source>
</evidence>
<protein>
    <submittedName>
        <fullName evidence="1">Uncharacterized protein</fullName>
    </submittedName>
</protein>
<dbReference type="OrthoDB" id="344209at2"/>
<name>A0A5F2A0F7_9LEPT</name>
<organism evidence="1 4">
    <name type="scientific">Leptospira langatensis</name>
    <dbReference type="NCBI Taxonomy" id="2484983"/>
    <lineage>
        <taxon>Bacteria</taxon>
        <taxon>Pseudomonadati</taxon>
        <taxon>Spirochaetota</taxon>
        <taxon>Spirochaetia</taxon>
        <taxon>Leptospirales</taxon>
        <taxon>Leptospiraceae</taxon>
        <taxon>Leptospira</taxon>
    </lineage>
</organism>
<comment type="caution">
    <text evidence="1">The sequence shown here is derived from an EMBL/GenBank/DDBJ whole genome shotgun (WGS) entry which is preliminary data.</text>
</comment>
<gene>
    <name evidence="1" type="ORF">EHO57_16305</name>
    <name evidence="2" type="ORF">EHQ53_00160</name>
</gene>
<proteinExistence type="predicted"/>
<dbReference type="AlphaFoldDB" id="A0A5F2A0F7"/>
<keyword evidence="3" id="KW-1185">Reference proteome</keyword>
<evidence type="ECO:0000313" key="3">
    <source>
        <dbReference type="Proteomes" id="UP000297273"/>
    </source>
</evidence>